<dbReference type="PRINTS" id="PR00792">
    <property type="entry name" value="PEPSIN"/>
</dbReference>
<evidence type="ECO:0000256" key="6">
    <source>
        <dbReference type="ARBA" id="ARBA00023145"/>
    </source>
</evidence>
<evidence type="ECO:0000256" key="5">
    <source>
        <dbReference type="ARBA" id="ARBA00022801"/>
    </source>
</evidence>
<keyword evidence="7" id="KW-1015">Disulfide bond</keyword>
<dbReference type="EMBL" id="WIGO01000147">
    <property type="protein sequence ID" value="KAF6826851.1"/>
    <property type="molecule type" value="Genomic_DNA"/>
</dbReference>
<gene>
    <name evidence="10" type="ORF">CPLU01_09423</name>
</gene>
<dbReference type="InterPro" id="IPR001461">
    <property type="entry name" value="Aspartic_peptidase_A1"/>
</dbReference>
<keyword evidence="5" id="KW-0378">Hydrolase</keyword>
<evidence type="ECO:0000313" key="10">
    <source>
        <dbReference type="EMBL" id="KAF6826851.1"/>
    </source>
</evidence>
<dbReference type="Proteomes" id="UP000654918">
    <property type="component" value="Unassembled WGS sequence"/>
</dbReference>
<keyword evidence="3 8" id="KW-0732">Signal</keyword>
<evidence type="ECO:0000256" key="4">
    <source>
        <dbReference type="ARBA" id="ARBA00022750"/>
    </source>
</evidence>
<evidence type="ECO:0000256" key="3">
    <source>
        <dbReference type="ARBA" id="ARBA00022729"/>
    </source>
</evidence>
<dbReference type="Pfam" id="PF00026">
    <property type="entry name" value="Asp"/>
    <property type="match status" value="1"/>
</dbReference>
<dbReference type="PANTHER" id="PTHR47965:SF12">
    <property type="entry name" value="ASPARTIC PROTEINASE 3-RELATED"/>
    <property type="match status" value="1"/>
</dbReference>
<dbReference type="PANTHER" id="PTHR47965">
    <property type="entry name" value="ASPARTYL PROTEASE-RELATED"/>
    <property type="match status" value="1"/>
</dbReference>
<dbReference type="GO" id="GO:0009277">
    <property type="term" value="C:fungal-type cell wall"/>
    <property type="evidence" value="ECO:0007669"/>
    <property type="project" value="TreeGrafter"/>
</dbReference>
<feature type="chain" id="PRO_5034671092" evidence="8">
    <location>
        <begin position="20"/>
        <end position="430"/>
    </location>
</feature>
<protein>
    <submittedName>
        <fullName evidence="10">Aspartic-type endopeptidase OPSB 3</fullName>
    </submittedName>
</protein>
<evidence type="ECO:0000256" key="7">
    <source>
        <dbReference type="PIRSR" id="PIRSR601461-2"/>
    </source>
</evidence>
<comment type="similarity">
    <text evidence="1">Belongs to the peptidase A1 family.</text>
</comment>
<evidence type="ECO:0000256" key="1">
    <source>
        <dbReference type="ARBA" id="ARBA00007447"/>
    </source>
</evidence>
<dbReference type="InterPro" id="IPR021109">
    <property type="entry name" value="Peptidase_aspartic_dom_sf"/>
</dbReference>
<dbReference type="GO" id="GO:0004190">
    <property type="term" value="F:aspartic-type endopeptidase activity"/>
    <property type="evidence" value="ECO:0007669"/>
    <property type="project" value="UniProtKB-KW"/>
</dbReference>
<feature type="disulfide bond" evidence="7">
    <location>
        <begin position="319"/>
        <end position="357"/>
    </location>
</feature>
<keyword evidence="4" id="KW-0064">Aspartyl protease</keyword>
<name>A0A8H6K9B3_9PEZI</name>
<reference evidence="10" key="1">
    <citation type="journal article" date="2020" name="Phytopathology">
        <title>Genome Sequence Resources of Colletotrichum truncatum, C. plurivorum, C. musicola, and C. sojae: Four Species Pathogenic to Soybean (Glycine max).</title>
        <authorList>
            <person name="Rogerio F."/>
            <person name="Boufleur T.R."/>
            <person name="Ciampi-Guillardi M."/>
            <person name="Sukno S.A."/>
            <person name="Thon M.R."/>
            <person name="Massola Junior N.S."/>
            <person name="Baroncelli R."/>
        </authorList>
    </citation>
    <scope>NUCLEOTIDE SEQUENCE</scope>
    <source>
        <strain evidence="10">LFN00145</strain>
    </source>
</reference>
<feature type="signal peptide" evidence="8">
    <location>
        <begin position="1"/>
        <end position="19"/>
    </location>
</feature>
<dbReference type="GO" id="GO:0031505">
    <property type="term" value="P:fungal-type cell wall organization"/>
    <property type="evidence" value="ECO:0007669"/>
    <property type="project" value="TreeGrafter"/>
</dbReference>
<feature type="domain" description="Peptidase A1" evidence="9">
    <location>
        <begin position="61"/>
        <end position="393"/>
    </location>
</feature>
<organism evidence="10 11">
    <name type="scientific">Colletotrichum plurivorum</name>
    <dbReference type="NCBI Taxonomy" id="2175906"/>
    <lineage>
        <taxon>Eukaryota</taxon>
        <taxon>Fungi</taxon>
        <taxon>Dikarya</taxon>
        <taxon>Ascomycota</taxon>
        <taxon>Pezizomycotina</taxon>
        <taxon>Sordariomycetes</taxon>
        <taxon>Hypocreomycetidae</taxon>
        <taxon>Glomerellales</taxon>
        <taxon>Glomerellaceae</taxon>
        <taxon>Colletotrichum</taxon>
        <taxon>Colletotrichum orchidearum species complex</taxon>
    </lineage>
</organism>
<comment type="caution">
    <text evidence="10">The sequence shown here is derived from an EMBL/GenBank/DDBJ whole genome shotgun (WGS) entry which is preliminary data.</text>
</comment>
<accession>A0A8H6K9B3</accession>
<dbReference type="Gene3D" id="2.40.70.10">
    <property type="entry name" value="Acid Proteases"/>
    <property type="match status" value="2"/>
</dbReference>
<keyword evidence="2" id="KW-0645">Protease</keyword>
<dbReference type="SUPFAM" id="SSF50630">
    <property type="entry name" value="Acid proteases"/>
    <property type="match status" value="1"/>
</dbReference>
<dbReference type="InterPro" id="IPR033121">
    <property type="entry name" value="PEPTIDASE_A1"/>
</dbReference>
<keyword evidence="6" id="KW-0865">Zymogen</keyword>
<dbReference type="GO" id="GO:0005576">
    <property type="term" value="C:extracellular region"/>
    <property type="evidence" value="ECO:0007669"/>
    <property type="project" value="TreeGrafter"/>
</dbReference>
<dbReference type="GO" id="GO:0006508">
    <property type="term" value="P:proteolysis"/>
    <property type="evidence" value="ECO:0007669"/>
    <property type="project" value="UniProtKB-KW"/>
</dbReference>
<sequence>MRILALVLAVAVFALTVEAVPGVVNLPVVLRKGQDIRRRGLTVPVKGNLTHNQDDVSAQSYDIEVEAGTPPQKLRFTLVSSESETWLTSPGVPPCHPDKPCNQWHFGANLSSTFSGTSFGSGEASFGDPTTYPPSNETFYFNLYEDDFSIAGITIPKQRFGIQIPEADGTDAGGGALGLGPHLHYGYEAGKPFNTVLDNMAAQGAIASRTYSLDVGKYGDKTGTILFGGADTGRFSGELVKRPLVKDELGTWGASVVLTGYGQTTTNGSEFGYDVSNGDSVFLLDITNQYLRLRHSFVDTLLRDMGAVNDGNDAYYVDCTWRDQPGSWDLQFGDAKIKIPYSSLVTELGPDEEGKLCWLAILVTLKGQLVLGAPFFQASYVSFDLDNQQVGLAPSATCGSNIVAFGAGADAIPQLTGCTDGRRPCSSRAH</sequence>
<dbReference type="PROSITE" id="PS51767">
    <property type="entry name" value="PEPTIDASE_A1"/>
    <property type="match status" value="1"/>
</dbReference>
<evidence type="ECO:0000256" key="2">
    <source>
        <dbReference type="ARBA" id="ARBA00022670"/>
    </source>
</evidence>
<dbReference type="AlphaFoldDB" id="A0A8H6K9B3"/>
<evidence type="ECO:0000313" key="11">
    <source>
        <dbReference type="Proteomes" id="UP000654918"/>
    </source>
</evidence>
<proteinExistence type="inferred from homology"/>
<keyword evidence="11" id="KW-1185">Reference proteome</keyword>
<evidence type="ECO:0000256" key="8">
    <source>
        <dbReference type="SAM" id="SignalP"/>
    </source>
</evidence>
<evidence type="ECO:0000259" key="9">
    <source>
        <dbReference type="PROSITE" id="PS51767"/>
    </source>
</evidence>